<evidence type="ECO:0000313" key="2">
    <source>
        <dbReference type="Proteomes" id="UP001341840"/>
    </source>
</evidence>
<protein>
    <submittedName>
        <fullName evidence="1">Uncharacterized protein</fullName>
    </submittedName>
</protein>
<comment type="caution">
    <text evidence="1">The sequence shown here is derived from an EMBL/GenBank/DDBJ whole genome shotgun (WGS) entry which is preliminary data.</text>
</comment>
<sequence>MTKAVVEPIPMPGTDLNGLVGNELLEAVLVKTGERLHFPELSMAQNQNTIISSTLNLRKKQCQSSSQKLARGTAVNANFHSCLCYTLVACATLWNKYSSSRSA</sequence>
<gene>
    <name evidence="1" type="ORF">PIB30_029632</name>
</gene>
<organism evidence="1 2">
    <name type="scientific">Stylosanthes scabra</name>
    <dbReference type="NCBI Taxonomy" id="79078"/>
    <lineage>
        <taxon>Eukaryota</taxon>
        <taxon>Viridiplantae</taxon>
        <taxon>Streptophyta</taxon>
        <taxon>Embryophyta</taxon>
        <taxon>Tracheophyta</taxon>
        <taxon>Spermatophyta</taxon>
        <taxon>Magnoliopsida</taxon>
        <taxon>eudicotyledons</taxon>
        <taxon>Gunneridae</taxon>
        <taxon>Pentapetalae</taxon>
        <taxon>rosids</taxon>
        <taxon>fabids</taxon>
        <taxon>Fabales</taxon>
        <taxon>Fabaceae</taxon>
        <taxon>Papilionoideae</taxon>
        <taxon>50 kb inversion clade</taxon>
        <taxon>dalbergioids sensu lato</taxon>
        <taxon>Dalbergieae</taxon>
        <taxon>Pterocarpus clade</taxon>
        <taxon>Stylosanthes</taxon>
    </lineage>
</organism>
<dbReference type="Proteomes" id="UP001341840">
    <property type="component" value="Unassembled WGS sequence"/>
</dbReference>
<evidence type="ECO:0000313" key="1">
    <source>
        <dbReference type="EMBL" id="MED6121380.1"/>
    </source>
</evidence>
<reference evidence="1 2" key="1">
    <citation type="journal article" date="2023" name="Plants (Basel)">
        <title>Bridging the Gap: Combining Genomics and Transcriptomics Approaches to Understand Stylosanthes scabra, an Orphan Legume from the Brazilian Caatinga.</title>
        <authorList>
            <person name="Ferreira-Neto J.R.C."/>
            <person name="da Silva M.D."/>
            <person name="Binneck E."/>
            <person name="de Melo N.F."/>
            <person name="da Silva R.H."/>
            <person name="de Melo A.L.T.M."/>
            <person name="Pandolfi V."/>
            <person name="Bustamante F.O."/>
            <person name="Brasileiro-Vidal A.C."/>
            <person name="Benko-Iseppon A.M."/>
        </authorList>
    </citation>
    <scope>NUCLEOTIDE SEQUENCE [LARGE SCALE GENOMIC DNA]</scope>
    <source>
        <tissue evidence="1">Leaves</tissue>
    </source>
</reference>
<accession>A0ABU6RBT2</accession>
<dbReference type="EMBL" id="JASCZI010030329">
    <property type="protein sequence ID" value="MED6121380.1"/>
    <property type="molecule type" value="Genomic_DNA"/>
</dbReference>
<name>A0ABU6RBT2_9FABA</name>
<proteinExistence type="predicted"/>
<keyword evidence="2" id="KW-1185">Reference proteome</keyword>